<dbReference type="SUPFAM" id="SSF48264">
    <property type="entry name" value="Cytochrome P450"/>
    <property type="match status" value="1"/>
</dbReference>
<dbReference type="Gene3D" id="1.10.630.10">
    <property type="entry name" value="Cytochrome P450"/>
    <property type="match status" value="1"/>
</dbReference>
<dbReference type="EMBL" id="JACHMG010000001">
    <property type="protein sequence ID" value="MBB4683823.1"/>
    <property type="molecule type" value="Genomic_DNA"/>
</dbReference>
<dbReference type="Proteomes" id="UP000581769">
    <property type="component" value="Unassembled WGS sequence"/>
</dbReference>
<accession>A0A840IPM8</accession>
<comment type="similarity">
    <text evidence="1">Belongs to the cytochrome P450 family.</text>
</comment>
<dbReference type="Pfam" id="PF00067">
    <property type="entry name" value="p450"/>
    <property type="match status" value="1"/>
</dbReference>
<comment type="caution">
    <text evidence="2">The sequence shown here is derived from an EMBL/GenBank/DDBJ whole genome shotgun (WGS) entry which is preliminary data.</text>
</comment>
<dbReference type="GO" id="GO:0004497">
    <property type="term" value="F:monooxygenase activity"/>
    <property type="evidence" value="ECO:0007669"/>
    <property type="project" value="InterPro"/>
</dbReference>
<dbReference type="InterPro" id="IPR036396">
    <property type="entry name" value="Cyt_P450_sf"/>
</dbReference>
<dbReference type="GO" id="GO:0020037">
    <property type="term" value="F:heme binding"/>
    <property type="evidence" value="ECO:0007669"/>
    <property type="project" value="InterPro"/>
</dbReference>
<sequence length="394" mass="43080">MNNEDLALDHLDATLSTKDVRKAHAEMRELCPVVHSGRHGGFDFLTRYENVRAALTDPDSFSSADGVHVPANAELPPVPALEFDEPDHAQWRRVLDGPLTPRAVRAFEPVITEVADLLIDEFATAGAADLVERFTEPLPAIVIGRMIGLGQAEAVRARGIAASLFAAMGSEEFPDRFAEFTEHTQRWLAERRDNPRDDLLTEMASGVVQGKEIDEAGAAGLLLAYIVGGHHSTGSALGGLIRHVLTVPGLRDDLLADRRALPRVVEESLRLTTPLQLFARTLRCPVRIGDQDLAEGGRVLLDLAAANRDPREFTDPEEFDRQRTRNRHVSFGAGIHVCQGQHLARAELRISLTRLLDRLPDLRLDGQPVESGLVGGSLMTHFALPVVFTPESAA</sequence>
<dbReference type="PRINTS" id="PR00359">
    <property type="entry name" value="BP450"/>
</dbReference>
<dbReference type="InterPro" id="IPR002397">
    <property type="entry name" value="Cyt_P450_B"/>
</dbReference>
<name>A0A840IPM8_9PSEU</name>
<dbReference type="PANTHER" id="PTHR46696:SF6">
    <property type="entry name" value="P450, PUTATIVE (EUROFUNG)-RELATED"/>
    <property type="match status" value="1"/>
</dbReference>
<dbReference type="AlphaFoldDB" id="A0A840IPM8"/>
<evidence type="ECO:0000313" key="2">
    <source>
        <dbReference type="EMBL" id="MBB4683823.1"/>
    </source>
</evidence>
<dbReference type="RefSeq" id="WP_184778559.1">
    <property type="nucleotide sequence ID" value="NZ_JACHMG010000001.1"/>
</dbReference>
<dbReference type="PANTHER" id="PTHR46696">
    <property type="entry name" value="P450, PUTATIVE (EUROFUNG)-RELATED"/>
    <property type="match status" value="1"/>
</dbReference>
<keyword evidence="3" id="KW-1185">Reference proteome</keyword>
<dbReference type="GO" id="GO:0005506">
    <property type="term" value="F:iron ion binding"/>
    <property type="evidence" value="ECO:0007669"/>
    <property type="project" value="InterPro"/>
</dbReference>
<evidence type="ECO:0000256" key="1">
    <source>
        <dbReference type="ARBA" id="ARBA00010617"/>
    </source>
</evidence>
<dbReference type="InterPro" id="IPR001128">
    <property type="entry name" value="Cyt_P450"/>
</dbReference>
<evidence type="ECO:0000313" key="3">
    <source>
        <dbReference type="Proteomes" id="UP000581769"/>
    </source>
</evidence>
<protein>
    <submittedName>
        <fullName evidence="2">Cytochrome P450</fullName>
    </submittedName>
</protein>
<organism evidence="2 3">
    <name type="scientific">Amycolatopsis jiangsuensis</name>
    <dbReference type="NCBI Taxonomy" id="1181879"/>
    <lineage>
        <taxon>Bacteria</taxon>
        <taxon>Bacillati</taxon>
        <taxon>Actinomycetota</taxon>
        <taxon>Actinomycetes</taxon>
        <taxon>Pseudonocardiales</taxon>
        <taxon>Pseudonocardiaceae</taxon>
        <taxon>Amycolatopsis</taxon>
    </lineage>
</organism>
<reference evidence="2 3" key="1">
    <citation type="submission" date="2020-08" db="EMBL/GenBank/DDBJ databases">
        <title>Sequencing the genomes of 1000 actinobacteria strains.</title>
        <authorList>
            <person name="Klenk H.-P."/>
        </authorList>
    </citation>
    <scope>NUCLEOTIDE SEQUENCE [LARGE SCALE GENOMIC DNA]</scope>
    <source>
        <strain evidence="2 3">DSM 45859</strain>
    </source>
</reference>
<proteinExistence type="inferred from homology"/>
<gene>
    <name evidence="2" type="ORF">BJY18_001308</name>
</gene>
<dbReference type="GO" id="GO:0016705">
    <property type="term" value="F:oxidoreductase activity, acting on paired donors, with incorporation or reduction of molecular oxygen"/>
    <property type="evidence" value="ECO:0007669"/>
    <property type="project" value="InterPro"/>
</dbReference>